<dbReference type="EMBL" id="CAFBMH010000026">
    <property type="protein sequence ID" value="CAB4903480.1"/>
    <property type="molecule type" value="Genomic_DNA"/>
</dbReference>
<dbReference type="InterPro" id="IPR036628">
    <property type="entry name" value="Clp_N_dom_sf"/>
</dbReference>
<name>A0A6J7GGB2_9ZZZZ</name>
<dbReference type="AlphaFoldDB" id="A0A6J7GGB2"/>
<evidence type="ECO:0000313" key="1">
    <source>
        <dbReference type="EMBL" id="CAB4836807.1"/>
    </source>
</evidence>
<organism evidence="2">
    <name type="scientific">freshwater metagenome</name>
    <dbReference type="NCBI Taxonomy" id="449393"/>
    <lineage>
        <taxon>unclassified sequences</taxon>
        <taxon>metagenomes</taxon>
        <taxon>ecological metagenomes</taxon>
    </lineage>
</organism>
<accession>A0A6J7GGB2</accession>
<dbReference type="EMBL" id="CAFBOS010000022">
    <property type="protein sequence ID" value="CAB4984109.1"/>
    <property type="molecule type" value="Genomic_DNA"/>
</dbReference>
<reference evidence="2" key="1">
    <citation type="submission" date="2020-05" db="EMBL/GenBank/DDBJ databases">
        <authorList>
            <person name="Chiriac C."/>
            <person name="Salcher M."/>
            <person name="Ghai R."/>
            <person name="Kavagutti S V."/>
        </authorList>
    </citation>
    <scope>NUCLEOTIDE SEQUENCE</scope>
</reference>
<evidence type="ECO:0000313" key="3">
    <source>
        <dbReference type="EMBL" id="CAB4984109.1"/>
    </source>
</evidence>
<gene>
    <name evidence="1" type="ORF">UFOPK3139_03252</name>
    <name evidence="2" type="ORF">UFOPK3543_01000</name>
    <name evidence="3" type="ORF">UFOPK3967_00551</name>
</gene>
<protein>
    <submittedName>
        <fullName evidence="2">Unannotated protein</fullName>
    </submittedName>
</protein>
<evidence type="ECO:0000313" key="2">
    <source>
        <dbReference type="EMBL" id="CAB4903480.1"/>
    </source>
</evidence>
<dbReference type="EMBL" id="CAFABA010000239">
    <property type="protein sequence ID" value="CAB4836807.1"/>
    <property type="molecule type" value="Genomic_DNA"/>
</dbReference>
<dbReference type="Gene3D" id="1.10.1780.10">
    <property type="entry name" value="Clp, N-terminal domain"/>
    <property type="match status" value="1"/>
</dbReference>
<proteinExistence type="predicted"/>
<sequence length="349" mass="38415">MDELFADLDDAARLALDVALGTAAALGDSQCGTEYLLFGIFATARGEMAEVGELFVLHELRIERAIQKLREGNFNGAEYDGDPPLSRRACVASRSKRFDGTGPTGVFEMLSGVLEDDASGACAALRELGVRPEEVRRLAAYGTRHLSKDEAALLLEMLDRRAVGRQRPWWGPMPDSRIVPLRAGRWEILEVARSASAVAHIDGVAVTSDGFGLSLRVESLRQWVLPPVFEPSETLVPGGSPLHRVGPEMFRVELTFADGERVTNRAPVSRWRNEQPPTPVLVPLSSRTELTKNNDRRRTEHRVITTQWWVWPLPAPGTVEVRVDWPAEVLSGTATFDAGSLLETASTLR</sequence>